<name>A0ABW3T6G8_9CAUL</name>
<dbReference type="EMBL" id="JBHTLQ010000077">
    <property type="protein sequence ID" value="MFD1192754.1"/>
    <property type="molecule type" value="Genomic_DNA"/>
</dbReference>
<feature type="chain" id="PRO_5045890168" evidence="2">
    <location>
        <begin position="23"/>
        <end position="182"/>
    </location>
</feature>
<dbReference type="Proteomes" id="UP001597216">
    <property type="component" value="Unassembled WGS sequence"/>
</dbReference>
<proteinExistence type="predicted"/>
<feature type="region of interest" description="Disordered" evidence="1">
    <location>
        <begin position="56"/>
        <end position="79"/>
    </location>
</feature>
<evidence type="ECO:0000313" key="3">
    <source>
        <dbReference type="EMBL" id="MFD1192754.1"/>
    </source>
</evidence>
<accession>A0ABW3T6G8</accession>
<reference evidence="4" key="1">
    <citation type="journal article" date="2019" name="Int. J. Syst. Evol. Microbiol.">
        <title>The Global Catalogue of Microorganisms (GCM) 10K type strain sequencing project: providing services to taxonomists for standard genome sequencing and annotation.</title>
        <authorList>
            <consortium name="The Broad Institute Genomics Platform"/>
            <consortium name="The Broad Institute Genome Sequencing Center for Infectious Disease"/>
            <person name="Wu L."/>
            <person name="Ma J."/>
        </authorList>
    </citation>
    <scope>NUCLEOTIDE SEQUENCE [LARGE SCALE GENOMIC DNA]</scope>
    <source>
        <strain evidence="4">CCUG 55074</strain>
    </source>
</reference>
<evidence type="ECO:0000256" key="2">
    <source>
        <dbReference type="SAM" id="SignalP"/>
    </source>
</evidence>
<sequence>MLRLFSAAVLVCALAAGDPAIAEEVIATGQAAAEAPKPAASDAAAQIDAWIKTAPPVKLDDEGPDGVTPGREPRKMHGEVGVTVGSGGYRSAYAVSVIPVGETGTVSLAVSKSQGGRFYGGPGGRPFNGGDRSSVALAVNLGPQAERACPAAPVGPIAFEDHAGPDLYLAECRARARVQNPD</sequence>
<evidence type="ECO:0000256" key="1">
    <source>
        <dbReference type="SAM" id="MobiDB-lite"/>
    </source>
</evidence>
<dbReference type="RefSeq" id="WP_377354729.1">
    <property type="nucleotide sequence ID" value="NZ_JBHTLQ010000077.1"/>
</dbReference>
<feature type="signal peptide" evidence="2">
    <location>
        <begin position="1"/>
        <end position="22"/>
    </location>
</feature>
<protein>
    <submittedName>
        <fullName evidence="3">Uncharacterized protein</fullName>
    </submittedName>
</protein>
<gene>
    <name evidence="3" type="ORF">ACFQ27_19355</name>
</gene>
<evidence type="ECO:0000313" key="4">
    <source>
        <dbReference type="Proteomes" id="UP001597216"/>
    </source>
</evidence>
<organism evidence="3 4">
    <name type="scientific">Phenylobacterium conjunctum</name>
    <dbReference type="NCBI Taxonomy" id="1298959"/>
    <lineage>
        <taxon>Bacteria</taxon>
        <taxon>Pseudomonadati</taxon>
        <taxon>Pseudomonadota</taxon>
        <taxon>Alphaproteobacteria</taxon>
        <taxon>Caulobacterales</taxon>
        <taxon>Caulobacteraceae</taxon>
        <taxon>Phenylobacterium</taxon>
    </lineage>
</organism>
<keyword evidence="4" id="KW-1185">Reference proteome</keyword>
<comment type="caution">
    <text evidence="3">The sequence shown here is derived from an EMBL/GenBank/DDBJ whole genome shotgun (WGS) entry which is preliminary data.</text>
</comment>
<keyword evidence="2" id="KW-0732">Signal</keyword>